<proteinExistence type="predicted"/>
<dbReference type="InParanoid" id="A0A0V0QKX1"/>
<sequence>MDVEEDEPIIKNFDKIQKEMEKIEKQKYTLEQLKNILEDQNIVPLSDDNKDELIFQIAQCKVNNIIPRCYMCGGGVLQFVNKKQRYECQGFDMDGEQIECKCYFMEDEIKKREWVEL</sequence>
<evidence type="ECO:0000313" key="3">
    <source>
        <dbReference type="Proteomes" id="UP000054937"/>
    </source>
</evidence>
<protein>
    <submittedName>
        <fullName evidence="2">Uncharacterized protein</fullName>
    </submittedName>
</protein>
<gene>
    <name evidence="2" type="ORF">PPERSA_09381</name>
</gene>
<evidence type="ECO:0000313" key="2">
    <source>
        <dbReference type="EMBL" id="KRX02963.1"/>
    </source>
</evidence>
<name>A0A0V0QKX1_PSEPJ</name>
<reference evidence="2 3" key="1">
    <citation type="journal article" date="2015" name="Sci. Rep.">
        <title>Genome of the facultative scuticociliatosis pathogen Pseudocohnilembus persalinus provides insight into its virulence through horizontal gene transfer.</title>
        <authorList>
            <person name="Xiong J."/>
            <person name="Wang G."/>
            <person name="Cheng J."/>
            <person name="Tian M."/>
            <person name="Pan X."/>
            <person name="Warren A."/>
            <person name="Jiang C."/>
            <person name="Yuan D."/>
            <person name="Miao W."/>
        </authorList>
    </citation>
    <scope>NUCLEOTIDE SEQUENCE [LARGE SCALE GENOMIC DNA]</scope>
    <source>
        <strain evidence="2">36N120E</strain>
    </source>
</reference>
<evidence type="ECO:0000256" key="1">
    <source>
        <dbReference type="SAM" id="Coils"/>
    </source>
</evidence>
<accession>A0A0V0QKX1</accession>
<dbReference type="Gene3D" id="3.90.640.80">
    <property type="match status" value="1"/>
</dbReference>
<organism evidence="2 3">
    <name type="scientific">Pseudocohnilembus persalinus</name>
    <name type="common">Ciliate</name>
    <dbReference type="NCBI Taxonomy" id="266149"/>
    <lineage>
        <taxon>Eukaryota</taxon>
        <taxon>Sar</taxon>
        <taxon>Alveolata</taxon>
        <taxon>Ciliophora</taxon>
        <taxon>Intramacronucleata</taxon>
        <taxon>Oligohymenophorea</taxon>
        <taxon>Scuticociliatia</taxon>
        <taxon>Philasterida</taxon>
        <taxon>Pseudocohnilembidae</taxon>
        <taxon>Pseudocohnilembus</taxon>
    </lineage>
</organism>
<dbReference type="Proteomes" id="UP000054937">
    <property type="component" value="Unassembled WGS sequence"/>
</dbReference>
<keyword evidence="3" id="KW-1185">Reference proteome</keyword>
<dbReference type="AlphaFoldDB" id="A0A0V0QKX1"/>
<keyword evidence="1" id="KW-0175">Coiled coil</keyword>
<dbReference type="EMBL" id="LDAU01000148">
    <property type="protein sequence ID" value="KRX02963.1"/>
    <property type="molecule type" value="Genomic_DNA"/>
</dbReference>
<feature type="coiled-coil region" evidence="1">
    <location>
        <begin position="13"/>
        <end position="40"/>
    </location>
</feature>
<comment type="caution">
    <text evidence="2">The sequence shown here is derived from an EMBL/GenBank/DDBJ whole genome shotgun (WGS) entry which is preliminary data.</text>
</comment>